<dbReference type="KEGG" id="mboi:DQF64_12530"/>
<dbReference type="AlphaFoldDB" id="A0A2Z4RA12"/>
<evidence type="ECO:0000313" key="5">
    <source>
        <dbReference type="Proteomes" id="UP000254133"/>
    </source>
</evidence>
<proteinExistence type="predicted"/>
<dbReference type="Pfam" id="PF08765">
    <property type="entry name" value="Mor"/>
    <property type="match status" value="1"/>
</dbReference>
<dbReference type="RefSeq" id="WP_112742659.1">
    <property type="nucleotide sequence ID" value="NZ_CP030241.1"/>
</dbReference>
<accession>A0A2Z4RA12</accession>
<dbReference type="InterPro" id="IPR014875">
    <property type="entry name" value="Mor_transcription_activator"/>
</dbReference>
<feature type="domain" description="Mor transcription activator" evidence="1">
    <location>
        <begin position="13"/>
        <end position="109"/>
    </location>
</feature>
<evidence type="ECO:0000313" key="2">
    <source>
        <dbReference type="EMBL" id="STY91287.1"/>
    </source>
</evidence>
<gene>
    <name evidence="3" type="ORF">LP092_01905</name>
    <name evidence="4" type="ORF">LP129_12700</name>
    <name evidence="2" type="ORF">NCTC9426_01335</name>
</gene>
<dbReference type="EMBL" id="CP087781">
    <property type="protein sequence ID" value="UZA51327.1"/>
    <property type="molecule type" value="Genomic_DNA"/>
</dbReference>
<dbReference type="Proteomes" id="UP001163632">
    <property type="component" value="Chromosome"/>
</dbReference>
<dbReference type="EMBL" id="CP087830">
    <property type="protein sequence ID" value="UZA03545.1"/>
    <property type="molecule type" value="Genomic_DNA"/>
</dbReference>
<dbReference type="EMBL" id="UGPZ01000002">
    <property type="protein sequence ID" value="STY91287.1"/>
    <property type="molecule type" value="Genomic_DNA"/>
</dbReference>
<keyword evidence="7" id="KW-1185">Reference proteome</keyword>
<dbReference type="SUPFAM" id="SSF46689">
    <property type="entry name" value="Homeodomain-like"/>
    <property type="match status" value="1"/>
</dbReference>
<reference evidence="2 5" key="1">
    <citation type="submission" date="2018-06" db="EMBL/GenBank/DDBJ databases">
        <authorList>
            <consortium name="Pathogen Informatics"/>
            <person name="Doyle S."/>
        </authorList>
    </citation>
    <scope>NUCLEOTIDE SEQUENCE [LARGE SCALE GENOMIC DNA]</scope>
    <source>
        <strain evidence="2 5">NCTC9426</strain>
    </source>
</reference>
<evidence type="ECO:0000313" key="7">
    <source>
        <dbReference type="Proteomes" id="UP001163632"/>
    </source>
</evidence>
<dbReference type="GeneID" id="77189615"/>
<dbReference type="Proteomes" id="UP000254133">
    <property type="component" value="Unassembled WGS sequence"/>
</dbReference>
<reference evidence="3 6" key="2">
    <citation type="journal article" date="2022" name="BMC Microbiol.">
        <title>Whole genome sequencing of Moraxella bovis strains from North America reveals two genotypes with different genetic determinants.</title>
        <authorList>
            <person name="Wynn E.L."/>
            <person name="Hille M.M."/>
            <person name="Loy J.D."/>
            <person name="Schuller G."/>
            <person name="Kuhn K.L."/>
            <person name="Dickey A.M."/>
            <person name="Bono J.L."/>
            <person name="Clawson M.L."/>
        </authorList>
    </citation>
    <scope>NUCLEOTIDE SEQUENCE [LARGE SCALE GENOMIC DNA]</scope>
    <source>
        <strain evidence="3">SAM102599</strain>
        <strain evidence="4 6">SAM57978</strain>
    </source>
</reference>
<evidence type="ECO:0000313" key="3">
    <source>
        <dbReference type="EMBL" id="UZA03545.1"/>
    </source>
</evidence>
<dbReference type="InterPro" id="IPR009057">
    <property type="entry name" value="Homeodomain-like_sf"/>
</dbReference>
<protein>
    <submittedName>
        <fullName evidence="2">Uncharacterized conserved protein</fullName>
    </submittedName>
</protein>
<evidence type="ECO:0000313" key="4">
    <source>
        <dbReference type="EMBL" id="UZA51327.1"/>
    </source>
</evidence>
<evidence type="ECO:0000313" key="6">
    <source>
        <dbReference type="Proteomes" id="UP001163283"/>
    </source>
</evidence>
<sequence>MSKINAQDEQQYEMVMAISEFLKNEKLVANDCDGVAMRLYECLQKVFGGCNIYFKKGVVGQADEEGRQMLIDQDRGLSIHQIAQKYQKTCQSVYKKLSKARAERRKQNNENFGAL</sequence>
<organism evidence="2 5">
    <name type="scientific">Moraxella bovis</name>
    <dbReference type="NCBI Taxonomy" id="476"/>
    <lineage>
        <taxon>Bacteria</taxon>
        <taxon>Pseudomonadati</taxon>
        <taxon>Pseudomonadota</taxon>
        <taxon>Gammaproteobacteria</taxon>
        <taxon>Moraxellales</taxon>
        <taxon>Moraxellaceae</taxon>
        <taxon>Moraxella</taxon>
    </lineage>
</organism>
<dbReference type="Proteomes" id="UP001163283">
    <property type="component" value="Chromosome"/>
</dbReference>
<name>A0A2Z4RA12_MORBO</name>
<evidence type="ECO:0000259" key="1">
    <source>
        <dbReference type="Pfam" id="PF08765"/>
    </source>
</evidence>